<reference evidence="3" key="1">
    <citation type="submission" date="2018-02" db="EMBL/GenBank/DDBJ databases">
        <title>Genome sequence of Desulfocucumis palustris strain NAW-5.</title>
        <authorList>
            <person name="Watanabe M."/>
            <person name="Kojima H."/>
            <person name="Fukui M."/>
        </authorList>
    </citation>
    <scope>NUCLEOTIDE SEQUENCE [LARGE SCALE GENOMIC DNA]</scope>
    <source>
        <strain evidence="3">NAW-5</strain>
    </source>
</reference>
<feature type="transmembrane region" description="Helical" evidence="1">
    <location>
        <begin position="94"/>
        <end position="111"/>
    </location>
</feature>
<evidence type="ECO:0000313" key="3">
    <source>
        <dbReference type="Proteomes" id="UP000239549"/>
    </source>
</evidence>
<dbReference type="Proteomes" id="UP000239549">
    <property type="component" value="Unassembled WGS sequence"/>
</dbReference>
<dbReference type="EMBL" id="BFAV01000150">
    <property type="protein sequence ID" value="GBF34735.1"/>
    <property type="molecule type" value="Genomic_DNA"/>
</dbReference>
<keyword evidence="1" id="KW-1133">Transmembrane helix</keyword>
<accession>A0A2L2XES3</accession>
<name>A0A2L2XES3_9FIRM</name>
<dbReference type="InterPro" id="IPR048147">
    <property type="entry name" value="CBO0543-like"/>
</dbReference>
<dbReference type="NCBIfam" id="NF041644">
    <property type="entry name" value="CBO0543_fam"/>
    <property type="match status" value="1"/>
</dbReference>
<feature type="transmembrane region" description="Helical" evidence="1">
    <location>
        <begin position="131"/>
        <end position="149"/>
    </location>
</feature>
<dbReference type="OrthoDB" id="1681079at2"/>
<feature type="transmembrane region" description="Helical" evidence="1">
    <location>
        <begin position="59"/>
        <end position="82"/>
    </location>
</feature>
<keyword evidence="1" id="KW-0472">Membrane</keyword>
<evidence type="ECO:0000313" key="2">
    <source>
        <dbReference type="EMBL" id="GBF34735.1"/>
    </source>
</evidence>
<dbReference type="RefSeq" id="WP_104372922.1">
    <property type="nucleotide sequence ID" value="NZ_BFAV01000150.1"/>
</dbReference>
<sequence>MSLEEWVQYGSMVIAVTALIIKRTGMKEFVPVGLFASFYANLWCIVAATYHLWHFPSRIITALEDISVPANFVVVPIMAMFWVRYCPLRLREKLLWAFIATGVLTLTEFLLEKYSDVLMYQGGYNWYHSYLLWFFSWFVWYGFHIWINNGRRDMDSLFK</sequence>
<evidence type="ECO:0000256" key="1">
    <source>
        <dbReference type="SAM" id="Phobius"/>
    </source>
</evidence>
<keyword evidence="3" id="KW-1185">Reference proteome</keyword>
<protein>
    <submittedName>
        <fullName evidence="2">Uncharacterized protein</fullName>
    </submittedName>
</protein>
<proteinExistence type="predicted"/>
<feature type="transmembrane region" description="Helical" evidence="1">
    <location>
        <begin position="29"/>
        <end position="53"/>
    </location>
</feature>
<gene>
    <name evidence="2" type="ORF">DCCM_3855</name>
</gene>
<keyword evidence="1" id="KW-0812">Transmembrane</keyword>
<comment type="caution">
    <text evidence="2">The sequence shown here is derived from an EMBL/GenBank/DDBJ whole genome shotgun (WGS) entry which is preliminary data.</text>
</comment>
<dbReference type="AlphaFoldDB" id="A0A2L2XES3"/>
<feature type="transmembrane region" description="Helical" evidence="1">
    <location>
        <begin position="6"/>
        <end position="22"/>
    </location>
</feature>
<organism evidence="2 3">
    <name type="scientific">Desulfocucumis palustris</name>
    <dbReference type="NCBI Taxonomy" id="1898651"/>
    <lineage>
        <taxon>Bacteria</taxon>
        <taxon>Bacillati</taxon>
        <taxon>Bacillota</taxon>
        <taxon>Clostridia</taxon>
        <taxon>Eubacteriales</taxon>
        <taxon>Desulfocucumaceae</taxon>
        <taxon>Desulfocucumis</taxon>
    </lineage>
</organism>